<protein>
    <submittedName>
        <fullName evidence="2">Nucleotidyltransferase family protein</fullName>
    </submittedName>
</protein>
<reference evidence="2 3" key="1">
    <citation type="submission" date="2021-03" db="EMBL/GenBank/DDBJ databases">
        <title>Geobacter metallireducens gen. nov. sp. nov., a microorganism capable of coupling the complete oxidation of organic compounds to the reduction of iron and other metals.</title>
        <authorList>
            <person name="Li Y."/>
        </authorList>
    </citation>
    <scope>NUCLEOTIDE SEQUENCE [LARGE SCALE GENOMIC DNA]</scope>
    <source>
        <strain evidence="2 3">Jerry-YX</strain>
    </source>
</reference>
<evidence type="ECO:0000313" key="2">
    <source>
        <dbReference type="EMBL" id="QSV46807.1"/>
    </source>
</evidence>
<dbReference type="Gene3D" id="3.90.550.10">
    <property type="entry name" value="Spore Coat Polysaccharide Biosynthesis Protein SpsA, Chain A"/>
    <property type="match status" value="1"/>
</dbReference>
<gene>
    <name evidence="2" type="ORF">JZM60_05930</name>
</gene>
<dbReference type="InterPro" id="IPR029044">
    <property type="entry name" value="Nucleotide-diphossugar_trans"/>
</dbReference>
<dbReference type="Proteomes" id="UP000663651">
    <property type="component" value="Chromosome"/>
</dbReference>
<dbReference type="Pfam" id="PF12804">
    <property type="entry name" value="NTP_transf_3"/>
    <property type="match status" value="1"/>
</dbReference>
<dbReference type="EMBL" id="CP071382">
    <property type="protein sequence ID" value="QSV46807.1"/>
    <property type="molecule type" value="Genomic_DNA"/>
</dbReference>
<evidence type="ECO:0000313" key="3">
    <source>
        <dbReference type="Proteomes" id="UP000663651"/>
    </source>
</evidence>
<name>A0ABX7Q5U6_9BACT</name>
<dbReference type="SUPFAM" id="SSF53448">
    <property type="entry name" value="Nucleotide-diphospho-sugar transferases"/>
    <property type="match status" value="1"/>
</dbReference>
<evidence type="ECO:0000259" key="1">
    <source>
        <dbReference type="Pfam" id="PF12804"/>
    </source>
</evidence>
<accession>A0ABX7Q5U6</accession>
<dbReference type="RefSeq" id="WP_207164585.1">
    <property type="nucleotide sequence ID" value="NZ_CP071382.1"/>
</dbReference>
<dbReference type="InterPro" id="IPR025877">
    <property type="entry name" value="MobA-like_NTP_Trfase"/>
</dbReference>
<keyword evidence="3" id="KW-1185">Reference proteome</keyword>
<sequence length="275" mass="29902">MNPIPVKFAAVILAGDRGAEDPLVKAAGVSCKALVPVAGRPMILRVLDALEGAAVIDSCLVCGSSDRLLGRSPELDSLISSGKIRWVENKTSPSRSAQAALDELPPDRPVLVTTADHALLTPQMVDHFCTQAVKSECDVVAGLARSEMVAAAFPESRRTITRLRDGGYCGCNLFVFLTPRGGNAVTFWRRVEEQRKHPLKIVKSLGFMAVLRYLLGRLTLEEGLSRMSSLMDARAGVVWMPDAEAAVDVDKVEDWALTEKILSGRRESVLKKPFY</sequence>
<proteinExistence type="predicted"/>
<feature type="domain" description="MobA-like NTP transferase" evidence="1">
    <location>
        <begin position="10"/>
        <end position="199"/>
    </location>
</feature>
<organism evidence="2 3">
    <name type="scientific">Geobacter benzoatilyticus</name>
    <dbReference type="NCBI Taxonomy" id="2815309"/>
    <lineage>
        <taxon>Bacteria</taxon>
        <taxon>Pseudomonadati</taxon>
        <taxon>Thermodesulfobacteriota</taxon>
        <taxon>Desulfuromonadia</taxon>
        <taxon>Geobacterales</taxon>
        <taxon>Geobacteraceae</taxon>
        <taxon>Geobacter</taxon>
    </lineage>
</organism>